<dbReference type="InterPro" id="IPR003439">
    <property type="entry name" value="ABC_transporter-like_ATP-bd"/>
</dbReference>
<evidence type="ECO:0000256" key="2">
    <source>
        <dbReference type="ARBA" id="ARBA00022741"/>
    </source>
</evidence>
<dbReference type="FunFam" id="3.40.50.300:FF:000032">
    <property type="entry name" value="Export ABC transporter ATP-binding protein"/>
    <property type="match status" value="1"/>
</dbReference>
<sequence length="245" mass="27832">MPILEASNVIRLYKQYDVTITAVDRVNLSVEDGEFVAIMGSSGSGKSTLLHVCAGLDRANSGTVKIRGNDIMKMKKDELSRFRGRYTGFIFQKHNLIPQFTALENIMIPAVMCDRKDFTYEEHLKKLIDILGLRDRLNHLPSELSGGQQQRVAIARALINRPQVLFADEPTGNLDRENADEVLRLLLETKKAIGQTIIMVTHDLTIAEHADRIFKMDGGKIRLFRDRDGRYRRNSDEKAMELSKM</sequence>
<dbReference type="PANTHER" id="PTHR24220:SF86">
    <property type="entry name" value="ABC TRANSPORTER ABCH.1"/>
    <property type="match status" value="1"/>
</dbReference>
<dbReference type="EMBL" id="JALEMU010000096">
    <property type="protein sequence ID" value="MCI5755877.1"/>
    <property type="molecule type" value="Genomic_DNA"/>
</dbReference>
<dbReference type="Pfam" id="PF00005">
    <property type="entry name" value="ABC_tran"/>
    <property type="match status" value="1"/>
</dbReference>
<evidence type="ECO:0000256" key="1">
    <source>
        <dbReference type="ARBA" id="ARBA00022448"/>
    </source>
</evidence>
<dbReference type="GO" id="GO:0016887">
    <property type="term" value="F:ATP hydrolysis activity"/>
    <property type="evidence" value="ECO:0007669"/>
    <property type="project" value="InterPro"/>
</dbReference>
<evidence type="ECO:0000256" key="4">
    <source>
        <dbReference type="ARBA" id="ARBA00038388"/>
    </source>
</evidence>
<proteinExistence type="inferred from homology"/>
<accession>A0AAE3FH61</accession>
<dbReference type="CDD" id="cd03255">
    <property type="entry name" value="ABC_MJ0796_LolCDE_FtsE"/>
    <property type="match status" value="1"/>
</dbReference>
<evidence type="ECO:0000259" key="5">
    <source>
        <dbReference type="PROSITE" id="PS50893"/>
    </source>
</evidence>
<dbReference type="PROSITE" id="PS00211">
    <property type="entry name" value="ABC_TRANSPORTER_1"/>
    <property type="match status" value="1"/>
</dbReference>
<dbReference type="InterPro" id="IPR017911">
    <property type="entry name" value="MacB-like_ATP-bd"/>
</dbReference>
<reference evidence="6 7" key="1">
    <citation type="submission" date="2022-03" db="EMBL/GenBank/DDBJ databases">
        <title>Metagenome-assembled genomes from swine fecal metagenomes.</title>
        <authorList>
            <person name="Holman D.B."/>
            <person name="Kommadath A."/>
        </authorList>
    </citation>
    <scope>NUCLEOTIDE SEQUENCE [LARGE SCALE GENOMIC DNA]</scope>
    <source>
        <strain evidence="6">SUG147</strain>
    </source>
</reference>
<comment type="caution">
    <text evidence="6">The sequence shown here is derived from an EMBL/GenBank/DDBJ whole genome shotgun (WGS) entry which is preliminary data.</text>
</comment>
<organism evidence="6 7">
    <name type="scientific">Candidatus Colimorpha enterica</name>
    <dbReference type="NCBI Taxonomy" id="3083063"/>
    <lineage>
        <taxon>Bacteria</taxon>
        <taxon>Pseudomonadati</taxon>
        <taxon>Bacteroidota</taxon>
        <taxon>Bacteroidia</taxon>
        <taxon>Bacteroidales</taxon>
        <taxon>Candidatus Colimorpha</taxon>
    </lineage>
</organism>
<dbReference type="GO" id="GO:0022857">
    <property type="term" value="F:transmembrane transporter activity"/>
    <property type="evidence" value="ECO:0007669"/>
    <property type="project" value="TreeGrafter"/>
</dbReference>
<dbReference type="GO" id="GO:0005886">
    <property type="term" value="C:plasma membrane"/>
    <property type="evidence" value="ECO:0007669"/>
    <property type="project" value="TreeGrafter"/>
</dbReference>
<protein>
    <submittedName>
        <fullName evidence="6">ABC transporter ATP-binding protein</fullName>
    </submittedName>
</protein>
<keyword evidence="1" id="KW-0813">Transport</keyword>
<dbReference type="InterPro" id="IPR003593">
    <property type="entry name" value="AAA+_ATPase"/>
</dbReference>
<dbReference type="Gene3D" id="3.40.50.300">
    <property type="entry name" value="P-loop containing nucleotide triphosphate hydrolases"/>
    <property type="match status" value="1"/>
</dbReference>
<evidence type="ECO:0000313" key="7">
    <source>
        <dbReference type="Proteomes" id="UP001139365"/>
    </source>
</evidence>
<dbReference type="PANTHER" id="PTHR24220">
    <property type="entry name" value="IMPORT ATP-BINDING PROTEIN"/>
    <property type="match status" value="1"/>
</dbReference>
<comment type="similarity">
    <text evidence="4">Belongs to the ABC transporter superfamily. Macrolide exporter (TC 3.A.1.122) family.</text>
</comment>
<dbReference type="SMART" id="SM00382">
    <property type="entry name" value="AAA"/>
    <property type="match status" value="1"/>
</dbReference>
<gene>
    <name evidence="6" type="ORF">MR241_06230</name>
</gene>
<keyword evidence="3 6" id="KW-0067">ATP-binding</keyword>
<dbReference type="InterPro" id="IPR015854">
    <property type="entry name" value="ABC_transpr_LolD-like"/>
</dbReference>
<dbReference type="GO" id="GO:0098796">
    <property type="term" value="C:membrane protein complex"/>
    <property type="evidence" value="ECO:0007669"/>
    <property type="project" value="UniProtKB-ARBA"/>
</dbReference>
<dbReference type="PROSITE" id="PS50893">
    <property type="entry name" value="ABC_TRANSPORTER_2"/>
    <property type="match status" value="1"/>
</dbReference>
<keyword evidence="2" id="KW-0547">Nucleotide-binding</keyword>
<dbReference type="Proteomes" id="UP001139365">
    <property type="component" value="Unassembled WGS sequence"/>
</dbReference>
<dbReference type="AlphaFoldDB" id="A0AAE3FH61"/>
<name>A0AAE3FH61_9BACT</name>
<feature type="domain" description="ABC transporter" evidence="5">
    <location>
        <begin position="4"/>
        <end position="243"/>
    </location>
</feature>
<dbReference type="SUPFAM" id="SSF52540">
    <property type="entry name" value="P-loop containing nucleoside triphosphate hydrolases"/>
    <property type="match status" value="1"/>
</dbReference>
<dbReference type="InterPro" id="IPR017871">
    <property type="entry name" value="ABC_transporter-like_CS"/>
</dbReference>
<evidence type="ECO:0000256" key="3">
    <source>
        <dbReference type="ARBA" id="ARBA00022840"/>
    </source>
</evidence>
<dbReference type="InterPro" id="IPR027417">
    <property type="entry name" value="P-loop_NTPase"/>
</dbReference>
<evidence type="ECO:0000313" key="6">
    <source>
        <dbReference type="EMBL" id="MCI5755877.1"/>
    </source>
</evidence>
<dbReference type="GO" id="GO:0005524">
    <property type="term" value="F:ATP binding"/>
    <property type="evidence" value="ECO:0007669"/>
    <property type="project" value="UniProtKB-KW"/>
</dbReference>